<dbReference type="InterPro" id="IPR013766">
    <property type="entry name" value="Thioredoxin_domain"/>
</dbReference>
<dbReference type="PROSITE" id="PS51352">
    <property type="entry name" value="THIOREDOXIN_2"/>
    <property type="match status" value="1"/>
</dbReference>
<evidence type="ECO:0000256" key="8">
    <source>
        <dbReference type="ARBA" id="ARBA00032824"/>
    </source>
</evidence>
<dbReference type="GO" id="GO:0005737">
    <property type="term" value="C:cytoplasm"/>
    <property type="evidence" value="ECO:0007669"/>
    <property type="project" value="TreeGrafter"/>
</dbReference>
<dbReference type="PANTHER" id="PTHR42801">
    <property type="entry name" value="THIOREDOXIN-DEPENDENT PEROXIDE REDUCTASE"/>
    <property type="match status" value="1"/>
</dbReference>
<dbReference type="RefSeq" id="WP_119051798.1">
    <property type="nucleotide sequence ID" value="NZ_CP032157.1"/>
</dbReference>
<reference evidence="14 15" key="1">
    <citation type="submission" date="2018-09" db="EMBL/GenBank/DDBJ databases">
        <title>Genome sequencing of strain 6GH32-13.</title>
        <authorList>
            <person name="Weon H.-Y."/>
            <person name="Heo J."/>
            <person name="Kwon S.-W."/>
        </authorList>
    </citation>
    <scope>NUCLEOTIDE SEQUENCE [LARGE SCALE GENOMIC DNA]</scope>
    <source>
        <strain evidence="14 15">5GH32-13</strain>
    </source>
</reference>
<organism evidence="14 15">
    <name type="scientific">Paraflavitalea soli</name>
    <dbReference type="NCBI Taxonomy" id="2315862"/>
    <lineage>
        <taxon>Bacteria</taxon>
        <taxon>Pseudomonadati</taxon>
        <taxon>Bacteroidota</taxon>
        <taxon>Chitinophagia</taxon>
        <taxon>Chitinophagales</taxon>
        <taxon>Chitinophagaceae</taxon>
        <taxon>Paraflavitalea</taxon>
    </lineage>
</organism>
<dbReference type="InterPro" id="IPR050924">
    <property type="entry name" value="Peroxiredoxin_BCP/PrxQ"/>
</dbReference>
<evidence type="ECO:0000313" key="14">
    <source>
        <dbReference type="EMBL" id="AXY75917.1"/>
    </source>
</evidence>
<evidence type="ECO:0000256" key="6">
    <source>
        <dbReference type="ARBA" id="ARBA00023157"/>
    </source>
</evidence>
<dbReference type="SUPFAM" id="SSF52833">
    <property type="entry name" value="Thioredoxin-like"/>
    <property type="match status" value="1"/>
</dbReference>
<evidence type="ECO:0000256" key="12">
    <source>
        <dbReference type="SAM" id="SignalP"/>
    </source>
</evidence>
<keyword evidence="12" id="KW-0732">Signal</keyword>
<dbReference type="EC" id="1.11.1.24" evidence="2"/>
<dbReference type="CDD" id="cd02970">
    <property type="entry name" value="PRX_like2"/>
    <property type="match status" value="1"/>
</dbReference>
<evidence type="ECO:0000256" key="9">
    <source>
        <dbReference type="ARBA" id="ARBA00038489"/>
    </source>
</evidence>
<dbReference type="GO" id="GO:0008379">
    <property type="term" value="F:thioredoxin peroxidase activity"/>
    <property type="evidence" value="ECO:0007669"/>
    <property type="project" value="TreeGrafter"/>
</dbReference>
<evidence type="ECO:0000259" key="13">
    <source>
        <dbReference type="PROSITE" id="PS51352"/>
    </source>
</evidence>
<dbReference type="GO" id="GO:0045454">
    <property type="term" value="P:cell redox homeostasis"/>
    <property type="evidence" value="ECO:0007669"/>
    <property type="project" value="TreeGrafter"/>
</dbReference>
<evidence type="ECO:0000256" key="3">
    <source>
        <dbReference type="ARBA" id="ARBA00022559"/>
    </source>
</evidence>
<keyword evidence="5" id="KW-0560">Oxidoreductase</keyword>
<gene>
    <name evidence="14" type="ORF">D3H65_18870</name>
</gene>
<evidence type="ECO:0000256" key="4">
    <source>
        <dbReference type="ARBA" id="ARBA00022862"/>
    </source>
</evidence>
<keyword evidence="3" id="KW-0575">Peroxidase</keyword>
<feature type="chain" id="PRO_5017750841" description="thioredoxin-dependent peroxiredoxin" evidence="12">
    <location>
        <begin position="20"/>
        <end position="194"/>
    </location>
</feature>
<keyword evidence="7" id="KW-0676">Redox-active center</keyword>
<evidence type="ECO:0000256" key="1">
    <source>
        <dbReference type="ARBA" id="ARBA00003330"/>
    </source>
</evidence>
<evidence type="ECO:0000256" key="7">
    <source>
        <dbReference type="ARBA" id="ARBA00023284"/>
    </source>
</evidence>
<dbReference type="EMBL" id="CP032157">
    <property type="protein sequence ID" value="AXY75917.1"/>
    <property type="molecule type" value="Genomic_DNA"/>
</dbReference>
<feature type="domain" description="Thioredoxin" evidence="13">
    <location>
        <begin position="26"/>
        <end position="194"/>
    </location>
</feature>
<dbReference type="KEGG" id="pseg:D3H65_18870"/>
<dbReference type="InterPro" id="IPR036249">
    <property type="entry name" value="Thioredoxin-like_sf"/>
</dbReference>
<keyword evidence="15" id="KW-1185">Reference proteome</keyword>
<evidence type="ECO:0000256" key="2">
    <source>
        <dbReference type="ARBA" id="ARBA00013017"/>
    </source>
</evidence>
<dbReference type="OrthoDB" id="9805634at2"/>
<comment type="function">
    <text evidence="1">Thiol-specific peroxidase that catalyzes the reduction of hydrogen peroxide and organic hydroperoxides to water and alcohols, respectively. Plays a role in cell protection against oxidative stress by detoxifying peroxides and as sensor of hydrogen peroxide-mediated signaling events.</text>
</comment>
<dbReference type="Proteomes" id="UP000263900">
    <property type="component" value="Chromosome"/>
</dbReference>
<protein>
    <recommendedName>
        <fullName evidence="2">thioredoxin-dependent peroxiredoxin</fullName>
        <ecNumber evidence="2">1.11.1.24</ecNumber>
    </recommendedName>
    <alternativeName>
        <fullName evidence="8">Thioredoxin peroxidase</fullName>
    </alternativeName>
    <alternativeName>
        <fullName evidence="10">Thioredoxin-dependent peroxiredoxin Bcp</fullName>
    </alternativeName>
</protein>
<keyword evidence="6" id="KW-1015">Disulfide bond</keyword>
<evidence type="ECO:0000313" key="15">
    <source>
        <dbReference type="Proteomes" id="UP000263900"/>
    </source>
</evidence>
<dbReference type="PANTHER" id="PTHR42801:SF7">
    <property type="entry name" value="SLL1159 PROTEIN"/>
    <property type="match status" value="1"/>
</dbReference>
<accession>A0A3B7MQ38</accession>
<dbReference type="Pfam" id="PF00578">
    <property type="entry name" value="AhpC-TSA"/>
    <property type="match status" value="1"/>
</dbReference>
<keyword evidence="4" id="KW-0049">Antioxidant</keyword>
<dbReference type="AlphaFoldDB" id="A0A3B7MQ38"/>
<dbReference type="GO" id="GO:0034599">
    <property type="term" value="P:cellular response to oxidative stress"/>
    <property type="evidence" value="ECO:0007669"/>
    <property type="project" value="TreeGrafter"/>
</dbReference>
<comment type="catalytic activity">
    <reaction evidence="11">
        <text>a hydroperoxide + [thioredoxin]-dithiol = an alcohol + [thioredoxin]-disulfide + H2O</text>
        <dbReference type="Rhea" id="RHEA:62620"/>
        <dbReference type="Rhea" id="RHEA-COMP:10698"/>
        <dbReference type="Rhea" id="RHEA-COMP:10700"/>
        <dbReference type="ChEBI" id="CHEBI:15377"/>
        <dbReference type="ChEBI" id="CHEBI:29950"/>
        <dbReference type="ChEBI" id="CHEBI:30879"/>
        <dbReference type="ChEBI" id="CHEBI:35924"/>
        <dbReference type="ChEBI" id="CHEBI:50058"/>
        <dbReference type="EC" id="1.11.1.24"/>
    </reaction>
</comment>
<name>A0A3B7MQ38_9BACT</name>
<feature type="signal peptide" evidence="12">
    <location>
        <begin position="1"/>
        <end position="19"/>
    </location>
</feature>
<evidence type="ECO:0000256" key="10">
    <source>
        <dbReference type="ARBA" id="ARBA00042639"/>
    </source>
</evidence>
<dbReference type="Gene3D" id="3.40.30.10">
    <property type="entry name" value="Glutaredoxin"/>
    <property type="match status" value="1"/>
</dbReference>
<proteinExistence type="inferred from homology"/>
<sequence>MRTLLSFLLVFLIAQGSYSQDKPTGLSAGDAAPLFTGKDQAGKTVSLKDQLTKGPVVLVFYRGYWCPYCNRYLKKLEDSLSLITGKGASLVTITPEKPENIARTIDKTKATYAVVHDEGLKIMKQYGVNYAVDEKTIEQYKQYKIDFNEVNGSNGTNLPVPAVYVISKKGKIIYRFFNSDYTKRPAVAEILAQL</sequence>
<dbReference type="InterPro" id="IPR000866">
    <property type="entry name" value="AhpC/TSA"/>
</dbReference>
<evidence type="ECO:0000256" key="11">
    <source>
        <dbReference type="ARBA" id="ARBA00049091"/>
    </source>
</evidence>
<comment type="similarity">
    <text evidence="9">Belongs to the peroxiredoxin family. BCP/PrxQ subfamily.</text>
</comment>
<evidence type="ECO:0000256" key="5">
    <source>
        <dbReference type="ARBA" id="ARBA00023002"/>
    </source>
</evidence>